<name>A0A090CXQ8_9BACT</name>
<dbReference type="AlphaFoldDB" id="A0A090CXQ8"/>
<organism evidence="1 2">
    <name type="scientific">Candidatus Criblamydia sequanensis CRIB-18</name>
    <dbReference type="NCBI Taxonomy" id="1437425"/>
    <lineage>
        <taxon>Bacteria</taxon>
        <taxon>Pseudomonadati</taxon>
        <taxon>Chlamydiota</taxon>
        <taxon>Chlamydiia</taxon>
        <taxon>Parachlamydiales</taxon>
        <taxon>Candidatus Criblamydiaceae</taxon>
        <taxon>Candidatus Criblamydia</taxon>
    </lineage>
</organism>
<dbReference type="OrthoDB" id="9884394at2"/>
<dbReference type="RefSeq" id="WP_041016408.1">
    <property type="nucleotide sequence ID" value="NZ_CCEJ010000001.1"/>
</dbReference>
<evidence type="ECO:0000313" key="1">
    <source>
        <dbReference type="EMBL" id="CDR32882.1"/>
    </source>
</evidence>
<gene>
    <name evidence="1" type="ORF">CSEC_0038</name>
</gene>
<protein>
    <submittedName>
        <fullName evidence="1">Uncharacterized protein</fullName>
    </submittedName>
</protein>
<reference evidence="1" key="2">
    <citation type="submission" date="2014-09" db="EMBL/GenBank/DDBJ databases">
        <title>Criblamydia sequanensis harbors a mega-plasmid encoding arsenite resistance.</title>
        <authorList>
            <person name="Bertelli C."/>
            <person name="Goesmann A."/>
            <person name="Greub G."/>
        </authorList>
    </citation>
    <scope>NUCLEOTIDE SEQUENCE [LARGE SCALE GENOMIC DNA]</scope>
    <source>
        <strain evidence="1">CRIB-18</strain>
    </source>
</reference>
<accession>A0A090CXQ8</accession>
<reference evidence="1" key="1">
    <citation type="submission" date="2013-12" db="EMBL/GenBank/DDBJ databases">
        <authorList>
            <person name="Linke B."/>
        </authorList>
    </citation>
    <scope>NUCLEOTIDE SEQUENCE [LARGE SCALE GENOMIC DNA]</scope>
    <source>
        <strain evidence="1">CRIB-18</strain>
    </source>
</reference>
<evidence type="ECO:0000313" key="2">
    <source>
        <dbReference type="Proteomes" id="UP000031552"/>
    </source>
</evidence>
<proteinExistence type="predicted"/>
<dbReference type="Proteomes" id="UP000031552">
    <property type="component" value="Unassembled WGS sequence"/>
</dbReference>
<sequence>MVGTINPIKVICLANPTDRSEMGFLDTLAFMIHQVHGVYRFVVKADNYNNNFIETISGDCIEAKFGDQKIVQIASQAVAISATIAEAAKEKTKLQKTCEATFDAMTTPYLLPPKTKWEKQKGLSWLSPSTLNFLKKLGQTFINRIKRIVLSIFELFKRLFIFSMKLMDIKDAFSFTEHFARERVREFVLNFKKCLTALQENKQFLLSCLKAKEPFIAQILKQFGSVFTVDHLMKAVIKSIESVETITKGLKKANEVVKDVLGIAAVGIFNTMGILPWISNEWVAPMASSSEEANKYKDFRFPPKDWVQIPIKEKETASNTLLFAAAKEDKALDLLDETRIKLNKIQKSPIDPKKILK</sequence>
<dbReference type="EMBL" id="CCEJ010000001">
    <property type="protein sequence ID" value="CDR32882.1"/>
    <property type="molecule type" value="Genomic_DNA"/>
</dbReference>
<comment type="caution">
    <text evidence="1">The sequence shown here is derived from an EMBL/GenBank/DDBJ whole genome shotgun (WGS) entry which is preliminary data.</text>
</comment>
<keyword evidence="2" id="KW-1185">Reference proteome</keyword>
<dbReference type="eggNOG" id="ENOG5032ZK0">
    <property type="taxonomic scope" value="Bacteria"/>
</dbReference>